<evidence type="ECO:0000313" key="2">
    <source>
        <dbReference type="Proteomes" id="UP000266841"/>
    </source>
</evidence>
<comment type="caution">
    <text evidence="1">The sequence shown here is derived from an EMBL/GenBank/DDBJ whole genome shotgun (WGS) entry which is preliminary data.</text>
</comment>
<sequence length="216" mass="24494">MSRKESLGGVLAQAAAYKKKRQGEPSFFDFNFTYPADELTSFSQIEDGSHDLVEVRVVEPSGQRGMHAKRNIKAGEWLVVSQPVAAYWDAENDAELLRNSESDVPSRGGAMTRRSWNLQIRLTSSAARRVTVIPSERESWCCVCSRRSRDVHRFGRTRSRRCTLAAWPRHRSYRPGAAVTHLLDPESGRKWRGSPCFPSLILKMKSRAIKSHCVFL</sequence>
<gene>
    <name evidence="1" type="ORF">THAOC_01449</name>
</gene>
<dbReference type="AlphaFoldDB" id="K0TID8"/>
<keyword evidence="2" id="KW-1185">Reference proteome</keyword>
<dbReference type="Proteomes" id="UP000266841">
    <property type="component" value="Unassembled WGS sequence"/>
</dbReference>
<dbReference type="EMBL" id="AGNL01001717">
    <property type="protein sequence ID" value="EJK76774.1"/>
    <property type="molecule type" value="Genomic_DNA"/>
</dbReference>
<accession>K0TID8</accession>
<protein>
    <submittedName>
        <fullName evidence="1">Uncharacterized protein</fullName>
    </submittedName>
</protein>
<dbReference type="OrthoDB" id="5945798at2759"/>
<reference evidence="1 2" key="1">
    <citation type="journal article" date="2012" name="Genome Biol.">
        <title>Genome and low-iron response of an oceanic diatom adapted to chronic iron limitation.</title>
        <authorList>
            <person name="Lommer M."/>
            <person name="Specht M."/>
            <person name="Roy A.S."/>
            <person name="Kraemer L."/>
            <person name="Andreson R."/>
            <person name="Gutowska M.A."/>
            <person name="Wolf J."/>
            <person name="Bergner S.V."/>
            <person name="Schilhabel M.B."/>
            <person name="Klostermeier U.C."/>
            <person name="Beiko R.G."/>
            <person name="Rosenstiel P."/>
            <person name="Hippler M."/>
            <person name="Laroche J."/>
        </authorList>
    </citation>
    <scope>NUCLEOTIDE SEQUENCE [LARGE SCALE GENOMIC DNA]</scope>
    <source>
        <strain evidence="1 2">CCMP1005</strain>
    </source>
</reference>
<proteinExistence type="predicted"/>
<organism evidence="1 2">
    <name type="scientific">Thalassiosira oceanica</name>
    <name type="common">Marine diatom</name>
    <dbReference type="NCBI Taxonomy" id="159749"/>
    <lineage>
        <taxon>Eukaryota</taxon>
        <taxon>Sar</taxon>
        <taxon>Stramenopiles</taxon>
        <taxon>Ochrophyta</taxon>
        <taxon>Bacillariophyta</taxon>
        <taxon>Coscinodiscophyceae</taxon>
        <taxon>Thalassiosirophycidae</taxon>
        <taxon>Thalassiosirales</taxon>
        <taxon>Thalassiosiraceae</taxon>
        <taxon>Thalassiosira</taxon>
    </lineage>
</organism>
<name>K0TID8_THAOC</name>
<evidence type="ECO:0000313" key="1">
    <source>
        <dbReference type="EMBL" id="EJK76774.1"/>
    </source>
</evidence>